<dbReference type="InterPro" id="IPR014756">
    <property type="entry name" value="Ig_E-set"/>
</dbReference>
<feature type="domain" description="CopC" evidence="5">
    <location>
        <begin position="32"/>
        <end position="125"/>
    </location>
</feature>
<keyword evidence="2" id="KW-0479">Metal-binding</keyword>
<dbReference type="InterPro" id="IPR014755">
    <property type="entry name" value="Cu-Rt/internalin_Ig-like"/>
</dbReference>
<sequence>MQSYKPTGRRMATKLAVFGITVAFSGAVFAHVFPKKQEPGAGATVSSPAKVRILFDGPLEPSFTTLTVTDASGKQVNVDKANVDPQQPAVVSVALPPLVAGHYTVHWAAVASDGHRTHGDYSFDVK</sequence>
<evidence type="ECO:0000259" key="5">
    <source>
        <dbReference type="Pfam" id="PF04234"/>
    </source>
</evidence>
<evidence type="ECO:0000256" key="3">
    <source>
        <dbReference type="ARBA" id="ARBA00022729"/>
    </source>
</evidence>
<dbReference type="PANTHER" id="PTHR34820:SF4">
    <property type="entry name" value="INNER MEMBRANE PROTEIN YEBZ"/>
    <property type="match status" value="1"/>
</dbReference>
<comment type="subcellular location">
    <subcellularLocation>
        <location evidence="1">Cell envelope</location>
    </subcellularLocation>
</comment>
<dbReference type="InterPro" id="IPR032694">
    <property type="entry name" value="CopC/D"/>
</dbReference>
<dbReference type="Pfam" id="PF04234">
    <property type="entry name" value="CopC"/>
    <property type="match status" value="1"/>
</dbReference>
<dbReference type="AlphaFoldDB" id="A0A6S7DEN0"/>
<accession>A0A6S7DEN0</accession>
<gene>
    <name evidence="6" type="ORF">LMG28138_05330</name>
</gene>
<protein>
    <recommendedName>
        <fullName evidence="5">CopC domain-containing protein</fullName>
    </recommendedName>
</protein>
<reference evidence="6 7" key="1">
    <citation type="submission" date="2020-04" db="EMBL/GenBank/DDBJ databases">
        <authorList>
            <person name="De Canck E."/>
        </authorList>
    </citation>
    <scope>NUCLEOTIDE SEQUENCE [LARGE SCALE GENOMIC DNA]</scope>
    <source>
        <strain evidence="6 7">LMG 28138</strain>
    </source>
</reference>
<evidence type="ECO:0000256" key="1">
    <source>
        <dbReference type="ARBA" id="ARBA00004196"/>
    </source>
</evidence>
<dbReference type="EMBL" id="CADIKM010000054">
    <property type="protein sequence ID" value="CAB3803338.1"/>
    <property type="molecule type" value="Genomic_DNA"/>
</dbReference>
<evidence type="ECO:0000256" key="4">
    <source>
        <dbReference type="ARBA" id="ARBA00023008"/>
    </source>
</evidence>
<dbReference type="GO" id="GO:0005886">
    <property type="term" value="C:plasma membrane"/>
    <property type="evidence" value="ECO:0007669"/>
    <property type="project" value="TreeGrafter"/>
</dbReference>
<dbReference type="GO" id="GO:0030313">
    <property type="term" value="C:cell envelope"/>
    <property type="evidence" value="ECO:0007669"/>
    <property type="project" value="UniProtKB-SubCell"/>
</dbReference>
<evidence type="ECO:0000313" key="6">
    <source>
        <dbReference type="EMBL" id="CAB3803338.1"/>
    </source>
</evidence>
<dbReference type="GO" id="GO:0006825">
    <property type="term" value="P:copper ion transport"/>
    <property type="evidence" value="ECO:0007669"/>
    <property type="project" value="InterPro"/>
</dbReference>
<evidence type="ECO:0000313" key="7">
    <source>
        <dbReference type="Proteomes" id="UP000494115"/>
    </source>
</evidence>
<keyword evidence="3" id="KW-0732">Signal</keyword>
<evidence type="ECO:0000256" key="2">
    <source>
        <dbReference type="ARBA" id="ARBA00022723"/>
    </source>
</evidence>
<dbReference type="Gene3D" id="2.60.40.1220">
    <property type="match status" value="1"/>
</dbReference>
<dbReference type="SUPFAM" id="SSF81296">
    <property type="entry name" value="E set domains"/>
    <property type="match status" value="1"/>
</dbReference>
<organism evidence="6 7">
    <name type="scientific">Pararobbsia alpina</name>
    <dbReference type="NCBI Taxonomy" id="621374"/>
    <lineage>
        <taxon>Bacteria</taxon>
        <taxon>Pseudomonadati</taxon>
        <taxon>Pseudomonadota</taxon>
        <taxon>Betaproteobacteria</taxon>
        <taxon>Burkholderiales</taxon>
        <taxon>Burkholderiaceae</taxon>
        <taxon>Pararobbsia</taxon>
    </lineage>
</organism>
<proteinExistence type="predicted"/>
<dbReference type="GO" id="GO:0005507">
    <property type="term" value="F:copper ion binding"/>
    <property type="evidence" value="ECO:0007669"/>
    <property type="project" value="InterPro"/>
</dbReference>
<dbReference type="GO" id="GO:0042597">
    <property type="term" value="C:periplasmic space"/>
    <property type="evidence" value="ECO:0007669"/>
    <property type="project" value="InterPro"/>
</dbReference>
<name>A0A6S7DEN0_9BURK</name>
<keyword evidence="4" id="KW-0186">Copper</keyword>
<keyword evidence="7" id="KW-1185">Reference proteome</keyword>
<dbReference type="InterPro" id="IPR007348">
    <property type="entry name" value="CopC_dom"/>
</dbReference>
<dbReference type="GO" id="GO:0046688">
    <property type="term" value="P:response to copper ion"/>
    <property type="evidence" value="ECO:0007669"/>
    <property type="project" value="InterPro"/>
</dbReference>
<dbReference type="Proteomes" id="UP000494115">
    <property type="component" value="Unassembled WGS sequence"/>
</dbReference>
<dbReference type="PANTHER" id="PTHR34820">
    <property type="entry name" value="INNER MEMBRANE PROTEIN YEBZ"/>
    <property type="match status" value="1"/>
</dbReference>